<gene>
    <name evidence="7" type="ORF">COX73_02450</name>
</gene>
<comment type="function">
    <text evidence="2">Catalyzes the interconversion of 2-phosphoglycerate and 3-phosphoglycerate.</text>
</comment>
<dbReference type="GO" id="GO:0006096">
    <property type="term" value="P:glycolytic process"/>
    <property type="evidence" value="ECO:0007669"/>
    <property type="project" value="UniProtKB-KW"/>
</dbReference>
<feature type="domain" description="Metalloenzyme" evidence="6">
    <location>
        <begin position="1"/>
        <end position="372"/>
    </location>
</feature>
<comment type="similarity">
    <text evidence="4">Belongs to the BPG-independent phosphoglycerate mutase family. A-PGAM subfamily.</text>
</comment>
<dbReference type="PIRSF" id="PIRSF006392">
    <property type="entry name" value="IPGAM_arch"/>
    <property type="match status" value="1"/>
</dbReference>
<dbReference type="GO" id="GO:0004619">
    <property type="term" value="F:phosphoglycerate mutase activity"/>
    <property type="evidence" value="ECO:0007669"/>
    <property type="project" value="UniProtKB-EC"/>
</dbReference>
<accession>A0A2M7VJU3</accession>
<proteinExistence type="inferred from homology"/>
<dbReference type="Gene3D" id="3.40.720.10">
    <property type="entry name" value="Alkaline Phosphatase, subunit A"/>
    <property type="match status" value="1"/>
</dbReference>
<dbReference type="SUPFAM" id="SSF53649">
    <property type="entry name" value="Alkaline phosphatase-like"/>
    <property type="match status" value="1"/>
</dbReference>
<dbReference type="CDD" id="cd16011">
    <property type="entry name" value="iPGM_like"/>
    <property type="match status" value="1"/>
</dbReference>
<dbReference type="Gene3D" id="3.30.70.2130">
    <property type="entry name" value="Metalloenzyme domain"/>
    <property type="match status" value="1"/>
</dbReference>
<dbReference type="PANTHER" id="PTHR31209:SF0">
    <property type="entry name" value="METALLOENZYME DOMAIN-CONTAINING PROTEIN"/>
    <property type="match status" value="1"/>
</dbReference>
<evidence type="ECO:0000259" key="6">
    <source>
        <dbReference type="Pfam" id="PF01676"/>
    </source>
</evidence>
<comment type="catalytic activity">
    <reaction evidence="1">
        <text>(2R)-2-phosphoglycerate = (2R)-3-phosphoglycerate</text>
        <dbReference type="Rhea" id="RHEA:15901"/>
        <dbReference type="ChEBI" id="CHEBI:58272"/>
        <dbReference type="ChEBI" id="CHEBI:58289"/>
        <dbReference type="EC" id="5.4.2.12"/>
    </reaction>
</comment>
<evidence type="ECO:0000256" key="1">
    <source>
        <dbReference type="ARBA" id="ARBA00000370"/>
    </source>
</evidence>
<protein>
    <submittedName>
        <fullName evidence="7">Phosphoglycerate mutase</fullName>
    </submittedName>
</protein>
<dbReference type="InterPro" id="IPR006124">
    <property type="entry name" value="Metalloenzyme"/>
</dbReference>
<name>A0A2M7VJU3_9BACT</name>
<sequence>MKILFIILDGLGDRPIKELGDKTPLEAAKTPNFDFLASQGICGLIEPVYQGKFPTSKDAHLSLFGYDLKKWGMARGVFEVLGIGMELGKEDIALRGNFSTVDSNFKIVDRRAGRISDTKPLIKALQKITIEGVKFLLAPAVSHRLGIILRGRNLSDKISDGDFHKANIRAPKIRPLEKSPEARFTARVLNKFLLNSHQILKNHPLNKKRIKKGQLAANYILVREAGKLKKLQSFEKKWRMKACCIAGGVLYKGIAKVLGMDLIKVKGATGKANTDLEAKFKAAKNSLKRPAPYRNEVSGAGYDFCYLHIKATDNFSHDGDFLGKKKFIEKIDRNLPIFLDLKDVLITITGDHSTPCGVKEHTADPLPVLVFGLPSGARGKKRRSFFALPSDSEGGRRKFTFFALEKDGVHPPQFSSKFGRVKKFSEKECQKGKIGKIKSTDFMRRILTCNF</sequence>
<dbReference type="InterPro" id="IPR004456">
    <property type="entry name" value="Pglycerate_mutase_ApgM"/>
</dbReference>
<reference evidence="8" key="1">
    <citation type="submission" date="2017-09" db="EMBL/GenBank/DDBJ databases">
        <title>Depth-based differentiation of microbial function through sediment-hosted aquifers and enrichment of novel symbionts in the deep terrestrial subsurface.</title>
        <authorList>
            <person name="Probst A.J."/>
            <person name="Ladd B."/>
            <person name="Jarett J.K."/>
            <person name="Geller-Mcgrath D.E."/>
            <person name="Sieber C.M.K."/>
            <person name="Emerson J.B."/>
            <person name="Anantharaman K."/>
            <person name="Thomas B.C."/>
            <person name="Malmstrom R."/>
            <person name="Stieglmeier M."/>
            <person name="Klingl A."/>
            <person name="Woyke T."/>
            <person name="Ryan C.M."/>
            <person name="Banfield J.F."/>
        </authorList>
    </citation>
    <scope>NUCLEOTIDE SEQUENCE [LARGE SCALE GENOMIC DNA]</scope>
</reference>
<dbReference type="AlphaFoldDB" id="A0A2M7VJU3"/>
<evidence type="ECO:0000256" key="2">
    <source>
        <dbReference type="ARBA" id="ARBA00002315"/>
    </source>
</evidence>
<dbReference type="NCBIfam" id="TIGR00306">
    <property type="entry name" value="apgM"/>
    <property type="match status" value="1"/>
</dbReference>
<evidence type="ECO:0000256" key="4">
    <source>
        <dbReference type="ARBA" id="ARBA00005524"/>
    </source>
</evidence>
<dbReference type="Pfam" id="PF01676">
    <property type="entry name" value="Metalloenzyme"/>
    <property type="match status" value="1"/>
</dbReference>
<dbReference type="EMBL" id="PFPS01000104">
    <property type="protein sequence ID" value="PJA02115.1"/>
    <property type="molecule type" value="Genomic_DNA"/>
</dbReference>
<dbReference type="InterPro" id="IPR017850">
    <property type="entry name" value="Alkaline_phosphatase_core_sf"/>
</dbReference>
<evidence type="ECO:0000256" key="3">
    <source>
        <dbReference type="ARBA" id="ARBA00004921"/>
    </source>
</evidence>
<dbReference type="Proteomes" id="UP000231469">
    <property type="component" value="Unassembled WGS sequence"/>
</dbReference>
<comment type="pathway">
    <text evidence="3">Carbohydrate degradation.</text>
</comment>
<dbReference type="GO" id="GO:0046872">
    <property type="term" value="F:metal ion binding"/>
    <property type="evidence" value="ECO:0007669"/>
    <property type="project" value="InterPro"/>
</dbReference>
<dbReference type="PANTHER" id="PTHR31209">
    <property type="entry name" value="COFACTOR-INDEPENDENT PHOSPHOGLYCERATE MUTASE"/>
    <property type="match status" value="1"/>
</dbReference>
<comment type="caution">
    <text evidence="7">The sequence shown here is derived from an EMBL/GenBank/DDBJ whole genome shotgun (WGS) entry which is preliminary data.</text>
</comment>
<organism evidence="7 8">
    <name type="scientific">bacterium (Candidatus Gribaldobacteria) CG_4_10_14_0_2_um_filter_36_18</name>
    <dbReference type="NCBI Taxonomy" id="2014264"/>
    <lineage>
        <taxon>Bacteria</taxon>
        <taxon>Candidatus Gribaldobacteria</taxon>
    </lineage>
</organism>
<evidence type="ECO:0000256" key="5">
    <source>
        <dbReference type="ARBA" id="ARBA00023152"/>
    </source>
</evidence>
<dbReference type="Pfam" id="PF10143">
    <property type="entry name" value="PhosphMutase"/>
    <property type="match status" value="1"/>
</dbReference>
<keyword evidence="5" id="KW-0324">Glycolysis</keyword>
<dbReference type="InterPro" id="IPR042253">
    <property type="entry name" value="Pglycerate_mutase_ApgM_sf"/>
</dbReference>
<evidence type="ECO:0000313" key="8">
    <source>
        <dbReference type="Proteomes" id="UP000231469"/>
    </source>
</evidence>
<evidence type="ECO:0000313" key="7">
    <source>
        <dbReference type="EMBL" id="PJA02115.1"/>
    </source>
</evidence>